<dbReference type="RefSeq" id="WP_184986756.1">
    <property type="nucleotide sequence ID" value="NZ_BAAALO010000010.1"/>
</dbReference>
<evidence type="ECO:0000313" key="1">
    <source>
        <dbReference type="EMBL" id="MBB6476617.1"/>
    </source>
</evidence>
<sequence>MMHSMVLPPRVSPTGLKAYLKANSWQLKERPLPRVEIWERDDHEVLVPLNVDASDYLRRVRNFIEDVASESESSEEDVTRDLQYVEDDVISLKFEDERPYIPLVDASKMLNGAREFAIANACSAIRRKSYHGRSRPAEARKHADIVGMGHTVRGSFIIPIVSPIGTMKPVVADGDQEPLLDVQAERDYFPRRVTGMMADVLRQLQELAVERDAIPSRGELRQAVFGGLSADACSALATMVSAPEVGDLDITVRWALTSAPPRAGGDDLTFPKESAGAIREIGHILRKDVKISDTVVYGFVSSLDRDPDDDEGVVKVKALIGGRVRPIKMALGPDDYHVAVEANDLKLRVVVAGTLYRSEAGRYSMPTVDLFRVDDYLPLEFGNGGTQGR</sequence>
<name>A0A7X0IK03_9ACTN</name>
<protein>
    <submittedName>
        <fullName evidence="1">Uncharacterized protein</fullName>
    </submittedName>
</protein>
<dbReference type="AlphaFoldDB" id="A0A7X0IK03"/>
<evidence type="ECO:0000313" key="2">
    <source>
        <dbReference type="Proteomes" id="UP000555564"/>
    </source>
</evidence>
<gene>
    <name evidence="1" type="ORF">BJ992_006048</name>
</gene>
<proteinExistence type="predicted"/>
<keyword evidence="2" id="KW-1185">Reference proteome</keyword>
<dbReference type="EMBL" id="JACHIU010000001">
    <property type="protein sequence ID" value="MBB6476617.1"/>
    <property type="molecule type" value="Genomic_DNA"/>
</dbReference>
<comment type="caution">
    <text evidence="1">The sequence shown here is derived from an EMBL/GenBank/DDBJ whole genome shotgun (WGS) entry which is preliminary data.</text>
</comment>
<dbReference type="Proteomes" id="UP000555564">
    <property type="component" value="Unassembled WGS sequence"/>
</dbReference>
<accession>A0A7X0IK03</accession>
<reference evidence="1 2" key="1">
    <citation type="submission" date="2020-08" db="EMBL/GenBank/DDBJ databases">
        <title>Sequencing the genomes of 1000 actinobacteria strains.</title>
        <authorList>
            <person name="Klenk H.-P."/>
        </authorList>
    </citation>
    <scope>NUCLEOTIDE SEQUENCE [LARGE SCALE GENOMIC DNA]</scope>
    <source>
        <strain evidence="1 2">DSM 44936</strain>
    </source>
</reference>
<organism evidence="1 2">
    <name type="scientific">Sphaerisporangium rubeum</name>
    <dbReference type="NCBI Taxonomy" id="321317"/>
    <lineage>
        <taxon>Bacteria</taxon>
        <taxon>Bacillati</taxon>
        <taxon>Actinomycetota</taxon>
        <taxon>Actinomycetes</taxon>
        <taxon>Streptosporangiales</taxon>
        <taxon>Streptosporangiaceae</taxon>
        <taxon>Sphaerisporangium</taxon>
    </lineage>
</organism>